<dbReference type="PANTHER" id="PTHR46541:SF1">
    <property type="entry name" value="ZINC FINGER PROTEIN AEBP2"/>
    <property type="match status" value="1"/>
</dbReference>
<evidence type="ECO:0000313" key="9">
    <source>
        <dbReference type="EMBL" id="KRL53524.1"/>
    </source>
</evidence>
<keyword evidence="2" id="KW-0964">Secreted</keyword>
<dbReference type="STRING" id="1114972.FD35_GL001063"/>
<dbReference type="NCBIfam" id="TIGR01167">
    <property type="entry name" value="LPXTG_anchor"/>
    <property type="match status" value="1"/>
</dbReference>
<evidence type="ECO:0000256" key="1">
    <source>
        <dbReference type="ARBA" id="ARBA00022512"/>
    </source>
</evidence>
<dbReference type="PATRIC" id="fig|1114972.6.peg.1077"/>
<accession>A0A0R1RE53</accession>
<evidence type="ECO:0000259" key="8">
    <source>
        <dbReference type="PROSITE" id="PS50847"/>
    </source>
</evidence>
<feature type="compositionally biased region" description="Polar residues" evidence="6">
    <location>
        <begin position="69"/>
        <end position="82"/>
    </location>
</feature>
<proteinExistence type="predicted"/>
<feature type="compositionally biased region" description="Low complexity" evidence="6">
    <location>
        <begin position="58"/>
        <end position="68"/>
    </location>
</feature>
<dbReference type="InterPro" id="IPR009459">
    <property type="entry name" value="MucBP_dom"/>
</dbReference>
<dbReference type="RefSeq" id="WP_017260371.1">
    <property type="nucleotide sequence ID" value="NZ_AUAW01000021.1"/>
</dbReference>
<feature type="region of interest" description="Disordered" evidence="6">
    <location>
        <begin position="1466"/>
        <end position="1542"/>
    </location>
</feature>
<evidence type="ECO:0000256" key="7">
    <source>
        <dbReference type="SAM" id="Phobius"/>
    </source>
</evidence>
<evidence type="ECO:0000256" key="3">
    <source>
        <dbReference type="ARBA" id="ARBA00022729"/>
    </source>
</evidence>
<evidence type="ECO:0000256" key="5">
    <source>
        <dbReference type="ARBA" id="ARBA00023088"/>
    </source>
</evidence>
<keyword evidence="7" id="KW-0812">Transmembrane</keyword>
<dbReference type="GO" id="GO:0006357">
    <property type="term" value="P:regulation of transcription by RNA polymerase II"/>
    <property type="evidence" value="ECO:0007669"/>
    <property type="project" value="TreeGrafter"/>
</dbReference>
<dbReference type="eggNOG" id="COG1766">
    <property type="taxonomic scope" value="Bacteria"/>
</dbReference>
<dbReference type="InterPro" id="IPR026588">
    <property type="entry name" value="Choice_anch_A"/>
</dbReference>
<dbReference type="InterPro" id="IPR019931">
    <property type="entry name" value="LPXTG_anchor"/>
</dbReference>
<comment type="caution">
    <text evidence="9">The sequence shown here is derived from an EMBL/GenBank/DDBJ whole genome shotgun (WGS) entry which is preliminary data.</text>
</comment>
<dbReference type="PANTHER" id="PTHR46541">
    <property type="entry name" value="ZINC FINGER PROTEIN AEBP2"/>
    <property type="match status" value="1"/>
</dbReference>
<evidence type="ECO:0000313" key="10">
    <source>
        <dbReference type="Proteomes" id="UP000051999"/>
    </source>
</evidence>
<keyword evidence="7" id="KW-0472">Membrane</keyword>
<evidence type="ECO:0000256" key="2">
    <source>
        <dbReference type="ARBA" id="ARBA00022525"/>
    </source>
</evidence>
<dbReference type="Pfam" id="PF06458">
    <property type="entry name" value="MucBP"/>
    <property type="match status" value="12"/>
</dbReference>
<dbReference type="Gene3D" id="3.10.20.320">
    <property type="entry name" value="Putative peptidoglycan bound protein (lpxtg motif)"/>
    <property type="match status" value="11"/>
</dbReference>
<keyword evidence="5" id="KW-0572">Peptidoglycan-anchor</keyword>
<keyword evidence="3" id="KW-0732">Signal</keyword>
<keyword evidence="7" id="KW-1133">Transmembrane helix</keyword>
<feature type="compositionally biased region" description="Low complexity" evidence="6">
    <location>
        <begin position="83"/>
        <end position="139"/>
    </location>
</feature>
<protein>
    <recommendedName>
        <fullName evidence="8">Gram-positive cocci surface proteins LPxTG domain-containing protein</fullName>
    </recommendedName>
</protein>
<dbReference type="EMBL" id="AZFF01000018">
    <property type="protein sequence ID" value="KRL53524.1"/>
    <property type="molecule type" value="Genomic_DNA"/>
</dbReference>
<sequence length="1769" mass="184952">MPGLYQNRKLHYRMYKAGKRWVFAGVAVITFATGMTLTTVANADSDNTASTFQTTAVTSTASKSAQASNGDTSDATTTADQNSSVSSSASSTTQSQSTASSESTSVTSNKANSESSASESDQQTDSPSSTNNSDQSQTSAASKNNSESTGSSAVSITQKRVSSMASQSATSALTTESTSASTAQSTGSLSSTESSSNVASVHDAVSTTNNSQVTSSTTNSNVTVTSISDTATDSDVATAKSAAASAYQATGTPQEIVRMDATGFVNGYQEGVGDSIQYNGWTILYKQGTTFGGFGLIPNTYVSPVYYLSGSYSESTTPSDGVLGVTKHFTIFTFDSLTAQNIGSTYRIAAGGNLTLSGSSGSSASEYTDYPQIIVGGDLVELDNANPTGKIYINNDASVYSNYWSNTHQIYKIDTTDFFTAAKAYLASESNELSALQQTAGAKVITPSSSNPNLTLQGVDGADEDVFVLNSSDFPGTTYGSGAINITNVTNSSGGTAKIIINVVGDSVAIAGTTISVNGKTDADTAANVTWNMPDVVSLVTHNAALTGNILAPNATFYTDGSISTSGNIAVKTFGEAALNSFTTKYVDENGNQIHQSMSWAVNNTTDGSTKTVSPVAIDGYEVTGTPTVSISSQDVVNNDGSVTVTYDQSSWATNTVTFHYKKVSTPVKAAASLTVNYVDEDDSSNTLADSKTLSGLQDDTYNVSDYEPAIPGYTLDADDASLLSGKLISDGQIVTLRYKANSQSVTVNYVDQNGNPIHANDTVAGKTNTNYDASSKEISIPGYSFVKVQQGDLKGTFSVDNAGKFTAKDIVLQYQGGSQTLAVHYVDNNGKTIHTDNTVTGAAGDSYDVSDDQLTIPGYTFSAVTTGSLTGTYTVDTTGKATTPAVTLMYTANPQSVTIHYVDENGKSLASDGSLTGATGTAYDAQNKILSLDGYTFDKVTSGSLTGTYDANGTPAITLVYDKVVPKSGSVVVRYVNGKTNTELASAQTLTGTVGDTYTTAAKTFDGYTLEGSSSATGSYTDAGQTVTFTYLPKSETKIVNYYLVNTANALAPSITLTGDYGTSQTADAASIAGYTALSNSQVVNFTDDTSAINFYYQPEDAAAITVRDVLTDGTVISTRTLPAGKYGQAYSTSADALTGYVWNQTTPSNATGTYSLTPQTVTYTYDREDGQPVTVNYVVNGTTKVLGTTQLTGHYGDSVTARTATFSNYTLVGTPAQTTTTLTDRPQTMTFLYDDTGDRYVNVSYVRRVTVGDEQELLTMAAPTVTTVDYDSQYTTAPVNITGYYVSASSVAGPANGSWSDLSTDAAKNQVVYYYNADPESFKVTYTDLQGNDLFSQTPVNTIQLVNAYYGVGYNFTAPAIVGYTLVSDATVSGTVGLNPSDIHFTYAKEQAVTTHYVDDNGNVIATPVSQTLTYGGTYTTQPATVSGYTLVATPANASGQYDRTNTANSVDVIYVYQKVAASETPTSGPSTSMSPSQAPSTASTPASGASTVTSVVTSQTTSQTSTPESGMSVTPSQTSTTSMPSIPNQGTETVPPRVVPVNPVSASPVIPVVTPTGNRPTNETPANEAGTPIVRQMMGDPTLLQSNAVPVTSGSQSTRTIVDEPSWDPIRLVLMDVDGDIIAVHEVSGYTGTWVYIGDLIPAGYHLAPGQSAWLLLNDVSPQTLRLVKDSDDTTAAATSASTLEKNQTLSTAQTVAGSDTQTAATATTSRAAANSATNQNLLPHTNEGQQSWLQALGLGLFSMLFGLFGWRKRRHNTDDNQDNDI</sequence>
<feature type="domain" description="Gram-positive cocci surface proteins LPxTG" evidence="8">
    <location>
        <begin position="1726"/>
        <end position="1765"/>
    </location>
</feature>
<name>A0A0R1RE53_9LACO</name>
<feature type="compositionally biased region" description="Low complexity" evidence="6">
    <location>
        <begin position="1466"/>
        <end position="1528"/>
    </location>
</feature>
<dbReference type="OrthoDB" id="2307220at2"/>
<dbReference type="Proteomes" id="UP000051999">
    <property type="component" value="Unassembled WGS sequence"/>
</dbReference>
<evidence type="ECO:0000256" key="6">
    <source>
        <dbReference type="SAM" id="MobiDB-lite"/>
    </source>
</evidence>
<dbReference type="InterPro" id="IPR022263">
    <property type="entry name" value="KxYKxGKxW"/>
</dbReference>
<dbReference type="Pfam" id="PF19258">
    <property type="entry name" value="KxYKxGKxW_sig"/>
    <property type="match status" value="1"/>
</dbReference>
<dbReference type="Pfam" id="PF20597">
    <property type="entry name" value="pAdhesive_15"/>
    <property type="match status" value="1"/>
</dbReference>
<dbReference type="GO" id="GO:0008270">
    <property type="term" value="F:zinc ion binding"/>
    <property type="evidence" value="ECO:0007669"/>
    <property type="project" value="UniProtKB-KW"/>
</dbReference>
<evidence type="ECO:0000256" key="4">
    <source>
        <dbReference type="ARBA" id="ARBA00022737"/>
    </source>
</evidence>
<feature type="transmembrane region" description="Helical" evidence="7">
    <location>
        <begin position="21"/>
        <end position="41"/>
    </location>
</feature>
<feature type="compositionally biased region" description="Polar residues" evidence="6">
    <location>
        <begin position="140"/>
        <end position="161"/>
    </location>
</feature>
<gene>
    <name evidence="9" type="ORF">FD35_GL001063</name>
</gene>
<feature type="region of interest" description="Disordered" evidence="6">
    <location>
        <begin position="58"/>
        <end position="221"/>
    </location>
</feature>
<organism evidence="9 10">
    <name type="scientific">Furfurilactobacillus rossiae DSM 15814</name>
    <dbReference type="NCBI Taxonomy" id="1114972"/>
    <lineage>
        <taxon>Bacteria</taxon>
        <taxon>Bacillati</taxon>
        <taxon>Bacillota</taxon>
        <taxon>Bacilli</taxon>
        <taxon>Lactobacillales</taxon>
        <taxon>Lactobacillaceae</taxon>
        <taxon>Furfurilactobacillus</taxon>
    </lineage>
</organism>
<feature type="transmembrane region" description="Helical" evidence="7">
    <location>
        <begin position="1736"/>
        <end position="1754"/>
    </location>
</feature>
<dbReference type="NCBIfam" id="TIGR04215">
    <property type="entry name" value="choice_anch_A"/>
    <property type="match status" value="1"/>
</dbReference>
<dbReference type="PROSITE" id="PS50847">
    <property type="entry name" value="GRAM_POS_ANCHORING"/>
    <property type="match status" value="1"/>
</dbReference>
<reference evidence="9 10" key="1">
    <citation type="journal article" date="2015" name="Genome Announc.">
        <title>Expanding the biotechnology potential of lactobacilli through comparative genomics of 213 strains and associated genera.</title>
        <authorList>
            <person name="Sun Z."/>
            <person name="Harris H.M."/>
            <person name="McCann A."/>
            <person name="Guo C."/>
            <person name="Argimon S."/>
            <person name="Zhang W."/>
            <person name="Yang X."/>
            <person name="Jeffery I.B."/>
            <person name="Cooney J.C."/>
            <person name="Kagawa T.F."/>
            <person name="Liu W."/>
            <person name="Song Y."/>
            <person name="Salvetti E."/>
            <person name="Wrobel A."/>
            <person name="Rasinkangas P."/>
            <person name="Parkhill J."/>
            <person name="Rea M.C."/>
            <person name="O'Sullivan O."/>
            <person name="Ritari J."/>
            <person name="Douillard F.P."/>
            <person name="Paul Ross R."/>
            <person name="Yang R."/>
            <person name="Briner A.E."/>
            <person name="Felis G.E."/>
            <person name="de Vos W.M."/>
            <person name="Barrangou R."/>
            <person name="Klaenhammer T.R."/>
            <person name="Caufield P.W."/>
            <person name="Cui Y."/>
            <person name="Zhang H."/>
            <person name="O'Toole P.W."/>
        </authorList>
    </citation>
    <scope>NUCLEOTIDE SEQUENCE [LARGE SCALE GENOMIC DNA]</scope>
    <source>
        <strain evidence="9 10">DSM 15814</strain>
    </source>
</reference>
<keyword evidence="4" id="KW-0677">Repeat</keyword>
<dbReference type="NCBIfam" id="TIGR03715">
    <property type="entry name" value="KxYKxGKxW"/>
    <property type="match status" value="1"/>
</dbReference>
<keyword evidence="10" id="KW-1185">Reference proteome</keyword>
<dbReference type="InterPro" id="IPR052130">
    <property type="entry name" value="AEBP2/jing_C2H2-ZnF"/>
</dbReference>
<keyword evidence="1" id="KW-0134">Cell wall</keyword>
<feature type="compositionally biased region" description="Low complexity" evidence="6">
    <location>
        <begin position="162"/>
        <end position="221"/>
    </location>
</feature>